<keyword evidence="7" id="KW-1185">Reference proteome</keyword>
<gene>
    <name evidence="6" type="ORF">FA046_01840</name>
</gene>
<dbReference type="GO" id="GO:0000271">
    <property type="term" value="P:polysaccharide biosynthetic process"/>
    <property type="evidence" value="ECO:0007669"/>
    <property type="project" value="TreeGrafter"/>
</dbReference>
<evidence type="ECO:0000256" key="5">
    <source>
        <dbReference type="RuleBase" id="RU004508"/>
    </source>
</evidence>
<dbReference type="CDD" id="cd00616">
    <property type="entry name" value="AHBA_syn"/>
    <property type="match status" value="1"/>
</dbReference>
<dbReference type="PANTHER" id="PTHR30244">
    <property type="entry name" value="TRANSAMINASE"/>
    <property type="match status" value="1"/>
</dbReference>
<dbReference type="InterPro" id="IPR015421">
    <property type="entry name" value="PyrdxlP-dep_Trfase_major"/>
</dbReference>
<dbReference type="SUPFAM" id="SSF53383">
    <property type="entry name" value="PLP-dependent transferases"/>
    <property type="match status" value="1"/>
</dbReference>
<sequence>MIDLKAEYQLLKPILEEEIIQVLEKASYIKGEEVALFENNLAQYLKVKHVISCGNGTDALQIALMALGIGIGDEVIIPAFSYIAVIEVVCLLGATPVLVDVDADYFQINNLDLEKVITAKTKAIIPVHLFGQSGNLEELLQIAKKYNIPIIEDNAQALGAKYMLHNEEKFLGTFGAIGCTSFFPTKNLSCFGDGGALFTNDDELANTIRMIANHGQVKKYEHEMVGINSRLDTLQAVILNHKLNLLSKNLSIKQNIAIQYLNELVSLSFIQLPKVYQHNLHSWHQFTIKVPDHQRDKLKSFLKHKGIETMVYYPKTLNQQKAYTRFRVYCPISEDLCKGVLSLPIHPLLRKEDINYVSNSIKAFFHAKN</sequence>
<evidence type="ECO:0000256" key="4">
    <source>
        <dbReference type="PIRSR" id="PIRSR000390-2"/>
    </source>
</evidence>
<name>A0A4U1C6Q4_9SPHI</name>
<organism evidence="6 7">
    <name type="scientific">Pedobacter cryophilus</name>
    <dbReference type="NCBI Taxonomy" id="2571271"/>
    <lineage>
        <taxon>Bacteria</taxon>
        <taxon>Pseudomonadati</taxon>
        <taxon>Bacteroidota</taxon>
        <taxon>Sphingobacteriia</taxon>
        <taxon>Sphingobacteriales</taxon>
        <taxon>Sphingobacteriaceae</taxon>
        <taxon>Pedobacter</taxon>
    </lineage>
</organism>
<keyword evidence="6" id="KW-0808">Transferase</keyword>
<evidence type="ECO:0000256" key="1">
    <source>
        <dbReference type="ARBA" id="ARBA00022898"/>
    </source>
</evidence>
<feature type="modified residue" description="N6-(pyridoxal phosphate)lysine" evidence="4">
    <location>
        <position position="186"/>
    </location>
</feature>
<reference evidence="6 7" key="1">
    <citation type="submission" date="2019-04" db="EMBL/GenBank/DDBJ databases">
        <title>Pedobacter sp. AR-3-17 sp. nov., isolated from Arctic soil.</title>
        <authorList>
            <person name="Dahal R.H."/>
            <person name="Kim D.-U."/>
        </authorList>
    </citation>
    <scope>NUCLEOTIDE SEQUENCE [LARGE SCALE GENOMIC DNA]</scope>
    <source>
        <strain evidence="6 7">AR-3-17</strain>
    </source>
</reference>
<dbReference type="InterPro" id="IPR000653">
    <property type="entry name" value="DegT/StrS_aminotransferase"/>
</dbReference>
<dbReference type="Gene3D" id="3.90.1150.10">
    <property type="entry name" value="Aspartate Aminotransferase, domain 1"/>
    <property type="match status" value="1"/>
</dbReference>
<dbReference type="GO" id="GO:0008483">
    <property type="term" value="F:transaminase activity"/>
    <property type="evidence" value="ECO:0007669"/>
    <property type="project" value="UniProtKB-KW"/>
</dbReference>
<proteinExistence type="inferred from homology"/>
<keyword evidence="1 4" id="KW-0663">Pyridoxal phosphate</keyword>
<evidence type="ECO:0000313" key="7">
    <source>
        <dbReference type="Proteomes" id="UP000308181"/>
    </source>
</evidence>
<dbReference type="AlphaFoldDB" id="A0A4U1C6Q4"/>
<dbReference type="GO" id="GO:0030170">
    <property type="term" value="F:pyridoxal phosphate binding"/>
    <property type="evidence" value="ECO:0007669"/>
    <property type="project" value="TreeGrafter"/>
</dbReference>
<comment type="caution">
    <text evidence="6">The sequence shown here is derived from an EMBL/GenBank/DDBJ whole genome shotgun (WGS) entry which is preliminary data.</text>
</comment>
<evidence type="ECO:0000313" key="6">
    <source>
        <dbReference type="EMBL" id="TKC01099.1"/>
    </source>
</evidence>
<protein>
    <submittedName>
        <fullName evidence="6">DegT/DnrJ/EryC1/StrS family aminotransferase</fullName>
    </submittedName>
</protein>
<comment type="similarity">
    <text evidence="2 5">Belongs to the DegT/DnrJ/EryC1 family.</text>
</comment>
<evidence type="ECO:0000256" key="3">
    <source>
        <dbReference type="PIRSR" id="PIRSR000390-1"/>
    </source>
</evidence>
<dbReference type="PANTHER" id="PTHR30244:SF36">
    <property type="entry name" value="3-OXO-GLUCOSE-6-PHOSPHATE:GLUTAMATE AMINOTRANSFERASE"/>
    <property type="match status" value="1"/>
</dbReference>
<dbReference type="PIRSF" id="PIRSF000390">
    <property type="entry name" value="PLP_StrS"/>
    <property type="match status" value="1"/>
</dbReference>
<dbReference type="InterPro" id="IPR015422">
    <property type="entry name" value="PyrdxlP-dep_Trfase_small"/>
</dbReference>
<dbReference type="Pfam" id="PF01041">
    <property type="entry name" value="DegT_DnrJ_EryC1"/>
    <property type="match status" value="1"/>
</dbReference>
<dbReference type="EMBL" id="SWBP01000001">
    <property type="protein sequence ID" value="TKC01099.1"/>
    <property type="molecule type" value="Genomic_DNA"/>
</dbReference>
<accession>A0A4U1C6Q4</accession>
<dbReference type="Gene3D" id="3.40.640.10">
    <property type="entry name" value="Type I PLP-dependent aspartate aminotransferase-like (Major domain)"/>
    <property type="match status" value="1"/>
</dbReference>
<dbReference type="InterPro" id="IPR015424">
    <property type="entry name" value="PyrdxlP-dep_Trfase"/>
</dbReference>
<keyword evidence="6" id="KW-0032">Aminotransferase</keyword>
<feature type="active site" description="Proton acceptor" evidence="3">
    <location>
        <position position="186"/>
    </location>
</feature>
<dbReference type="Proteomes" id="UP000308181">
    <property type="component" value="Unassembled WGS sequence"/>
</dbReference>
<dbReference type="OrthoDB" id="9804264at2"/>
<evidence type="ECO:0000256" key="2">
    <source>
        <dbReference type="ARBA" id="ARBA00037999"/>
    </source>
</evidence>